<dbReference type="Pfam" id="PF01966">
    <property type="entry name" value="HD"/>
    <property type="match status" value="1"/>
</dbReference>
<keyword evidence="4 6" id="KW-0378">Hydrolase</keyword>
<proteinExistence type="inferred from homology"/>
<evidence type="ECO:0000259" key="9">
    <source>
        <dbReference type="PROSITE" id="PS51831"/>
    </source>
</evidence>
<dbReference type="SUPFAM" id="SSF54791">
    <property type="entry name" value="Eukaryotic type KH-domain (KH-domain type I)"/>
    <property type="match status" value="1"/>
</dbReference>
<dbReference type="NCBIfam" id="TIGR03319">
    <property type="entry name" value="RNase_Y"/>
    <property type="match status" value="1"/>
</dbReference>
<dbReference type="EMBL" id="JAATJH010000006">
    <property type="protein sequence ID" value="NJC27845.1"/>
    <property type="molecule type" value="Genomic_DNA"/>
</dbReference>
<dbReference type="InterPro" id="IPR006674">
    <property type="entry name" value="HD_domain"/>
</dbReference>
<dbReference type="Pfam" id="PF12072">
    <property type="entry name" value="RNase_Y_N"/>
    <property type="match status" value="1"/>
</dbReference>
<dbReference type="HAMAP" id="MF_00335">
    <property type="entry name" value="RNase_Y"/>
    <property type="match status" value="1"/>
</dbReference>
<keyword evidence="5 6" id="KW-0694">RNA-binding</keyword>
<evidence type="ECO:0000256" key="8">
    <source>
        <dbReference type="SAM" id="Coils"/>
    </source>
</evidence>
<evidence type="ECO:0000256" key="1">
    <source>
        <dbReference type="ARBA" id="ARBA00022475"/>
    </source>
</evidence>
<dbReference type="EC" id="3.1.-.-" evidence="6 7"/>
<dbReference type="PROSITE" id="PS51831">
    <property type="entry name" value="HD"/>
    <property type="match status" value="1"/>
</dbReference>
<organism evidence="10 11">
    <name type="scientific">Neolewinella antarctica</name>
    <dbReference type="NCBI Taxonomy" id="442734"/>
    <lineage>
        <taxon>Bacteria</taxon>
        <taxon>Pseudomonadati</taxon>
        <taxon>Bacteroidota</taxon>
        <taxon>Saprospiria</taxon>
        <taxon>Saprospirales</taxon>
        <taxon>Lewinellaceae</taxon>
        <taxon>Neolewinella</taxon>
    </lineage>
</organism>
<dbReference type="Gene3D" id="3.30.1370.10">
    <property type="entry name" value="K Homology domain, type 1"/>
    <property type="match status" value="1"/>
</dbReference>
<comment type="caution">
    <text evidence="10">The sequence shown here is derived from an EMBL/GenBank/DDBJ whole genome shotgun (WGS) entry which is preliminary data.</text>
</comment>
<dbReference type="CDD" id="cd00077">
    <property type="entry name" value="HDc"/>
    <property type="match status" value="1"/>
</dbReference>
<dbReference type="InterPro" id="IPR022711">
    <property type="entry name" value="RNase_Y_N"/>
</dbReference>
<name>A0ABX0XFD8_9BACT</name>
<keyword evidence="3 6" id="KW-0255">Endonuclease</keyword>
<accession>A0ABX0XFD8</accession>
<dbReference type="InterPro" id="IPR036612">
    <property type="entry name" value="KH_dom_type_1_sf"/>
</dbReference>
<dbReference type="PANTHER" id="PTHR12826:SF13">
    <property type="entry name" value="RNA-BINDING PROTEIN PNO1"/>
    <property type="match status" value="1"/>
</dbReference>
<gene>
    <name evidence="6" type="primary">rny</name>
    <name evidence="10" type="ORF">GGR27_003363</name>
</gene>
<keyword evidence="2 6" id="KW-0540">Nuclease</keyword>
<dbReference type="NCBIfam" id="TIGR00277">
    <property type="entry name" value="HDIG"/>
    <property type="match status" value="1"/>
</dbReference>
<dbReference type="SMART" id="SM00471">
    <property type="entry name" value="HDc"/>
    <property type="match status" value="1"/>
</dbReference>
<dbReference type="Gene3D" id="1.10.3210.10">
    <property type="entry name" value="Hypothetical protein af1432"/>
    <property type="match status" value="1"/>
</dbReference>
<sequence length="563" mass="63636">MEFILPLIIGLVIGAIVVYFVSAGQRKALVADGQTKDTTTKAQAESMIAEAKLKSEKTIAAAELKAEKTFSEFKDKQEVFKKEKIKESRDKFQRFKDEFKQEKAEELVELKEKRQSLREEAESMKAERAGFNTERDEINKQQKSLLQEEQRLTQRNKKLDEEIATAQQKQDELDTQHEKFSSELERISNLTADEAKARLLEDVRQKTTNEALNLKRHLLEEAHAEAAKDARKIIINTIQRIGAAETIENTVSTFALDSDNVKGQIIGREGRNIRAIETATGCELVVDDTPETIVISSFDPIRREIARLSLKRLVTDGRIHPARVEEVVNKVKKEMNNQIVEIGKKTVVELDIHGLPQDLVRYVGRMRFRSSYGQNLLRHSIETAHLCATMAAEMGMSKKNIKLAKRAGLLHDIGKVADEDTELSHALYGMQIAEKHKENPMVINAIGAHHDEIEMNNILSHIIQACDAISGARPGARREVLDGYINRIKELEEIAVKNPGVASAFAMQAGRELRVMVEADEVSDQHAEELSFKISQEIQESMQYPGQIKVMVIREKRAVNFAR</sequence>
<feature type="domain" description="HD" evidence="9">
    <location>
        <begin position="376"/>
        <end position="472"/>
    </location>
</feature>
<keyword evidence="11" id="KW-1185">Reference proteome</keyword>
<dbReference type="PROSITE" id="PS50084">
    <property type="entry name" value="KH_TYPE_1"/>
    <property type="match status" value="1"/>
</dbReference>
<dbReference type="InterPro" id="IPR017705">
    <property type="entry name" value="Ribonuclease_Y"/>
</dbReference>
<evidence type="ECO:0000256" key="5">
    <source>
        <dbReference type="ARBA" id="ARBA00022884"/>
    </source>
</evidence>
<keyword evidence="1" id="KW-0472">Membrane</keyword>
<dbReference type="Pfam" id="PF00013">
    <property type="entry name" value="KH_1"/>
    <property type="match status" value="1"/>
</dbReference>
<dbReference type="InterPro" id="IPR006675">
    <property type="entry name" value="HDIG_dom"/>
</dbReference>
<evidence type="ECO:0000256" key="2">
    <source>
        <dbReference type="ARBA" id="ARBA00022722"/>
    </source>
</evidence>
<dbReference type="CDD" id="cd22431">
    <property type="entry name" value="KH-I_RNaseY"/>
    <property type="match status" value="1"/>
</dbReference>
<evidence type="ECO:0000256" key="4">
    <source>
        <dbReference type="ARBA" id="ARBA00022801"/>
    </source>
</evidence>
<evidence type="ECO:0000256" key="6">
    <source>
        <dbReference type="HAMAP-Rule" id="MF_00335"/>
    </source>
</evidence>
<reference evidence="10 11" key="1">
    <citation type="submission" date="2020-03" db="EMBL/GenBank/DDBJ databases">
        <title>Genomic Encyclopedia of Type Strains, Phase IV (KMG-IV): sequencing the most valuable type-strain genomes for metagenomic binning, comparative biology and taxonomic classification.</title>
        <authorList>
            <person name="Goeker M."/>
        </authorList>
    </citation>
    <scope>NUCLEOTIDE SEQUENCE [LARGE SCALE GENOMIC DNA]</scope>
    <source>
        <strain evidence="10 11">DSM 105096</strain>
    </source>
</reference>
<dbReference type="PANTHER" id="PTHR12826">
    <property type="entry name" value="RIBONUCLEASE Y"/>
    <property type="match status" value="1"/>
</dbReference>
<keyword evidence="1" id="KW-1003">Cell membrane</keyword>
<protein>
    <recommendedName>
        <fullName evidence="6 7">Ribonuclease Y</fullName>
        <shortName evidence="6">RNase Y</shortName>
        <ecNumber evidence="6 7">3.1.-.-</ecNumber>
    </recommendedName>
</protein>
<keyword evidence="8" id="KW-0175">Coiled coil</keyword>
<comment type="function">
    <text evidence="6">Endoribonuclease that initiates mRNA decay.</text>
</comment>
<dbReference type="GO" id="GO:0016787">
    <property type="term" value="F:hydrolase activity"/>
    <property type="evidence" value="ECO:0007669"/>
    <property type="project" value="UniProtKB-KW"/>
</dbReference>
<dbReference type="InterPro" id="IPR003607">
    <property type="entry name" value="HD/PDEase_dom"/>
</dbReference>
<dbReference type="InterPro" id="IPR004087">
    <property type="entry name" value="KH_dom"/>
</dbReference>
<dbReference type="Proteomes" id="UP000770785">
    <property type="component" value="Unassembled WGS sequence"/>
</dbReference>
<comment type="similarity">
    <text evidence="6">Belongs to the RNase Y family.</text>
</comment>
<evidence type="ECO:0000313" key="10">
    <source>
        <dbReference type="EMBL" id="NJC27845.1"/>
    </source>
</evidence>
<dbReference type="SMART" id="SM00322">
    <property type="entry name" value="KH"/>
    <property type="match status" value="1"/>
</dbReference>
<dbReference type="InterPro" id="IPR004088">
    <property type="entry name" value="KH_dom_type_1"/>
</dbReference>
<dbReference type="RefSeq" id="WP_168039326.1">
    <property type="nucleotide sequence ID" value="NZ_JAATJH010000006.1"/>
</dbReference>
<evidence type="ECO:0000256" key="7">
    <source>
        <dbReference type="NCBIfam" id="TIGR03319"/>
    </source>
</evidence>
<feature type="coiled-coil region" evidence="8">
    <location>
        <begin position="85"/>
        <end position="176"/>
    </location>
</feature>
<evidence type="ECO:0000313" key="11">
    <source>
        <dbReference type="Proteomes" id="UP000770785"/>
    </source>
</evidence>
<dbReference type="SUPFAM" id="SSF109604">
    <property type="entry name" value="HD-domain/PDEase-like"/>
    <property type="match status" value="1"/>
</dbReference>
<evidence type="ECO:0000256" key="3">
    <source>
        <dbReference type="ARBA" id="ARBA00022759"/>
    </source>
</evidence>